<dbReference type="KEGG" id="buz:AYM40_00975"/>
<protein>
    <submittedName>
        <fullName evidence="2">Alpha/beta hydrolase</fullName>
    </submittedName>
</protein>
<evidence type="ECO:0000313" key="3">
    <source>
        <dbReference type="Proteomes" id="UP000076852"/>
    </source>
</evidence>
<dbReference type="PANTHER" id="PTHR43194">
    <property type="entry name" value="HYDROLASE ALPHA/BETA FOLD FAMILY"/>
    <property type="match status" value="1"/>
</dbReference>
<accession>A0A167VPZ0</accession>
<dbReference type="InterPro" id="IPR000073">
    <property type="entry name" value="AB_hydrolase_1"/>
</dbReference>
<dbReference type="InterPro" id="IPR029058">
    <property type="entry name" value="AB_hydrolase_fold"/>
</dbReference>
<dbReference type="AlphaFoldDB" id="A0A167VPZ0"/>
<dbReference type="Pfam" id="PF12697">
    <property type="entry name" value="Abhydrolase_6"/>
    <property type="match status" value="1"/>
</dbReference>
<evidence type="ECO:0000259" key="1">
    <source>
        <dbReference type="Pfam" id="PF12697"/>
    </source>
</evidence>
<name>A0A167VPZ0_9BURK</name>
<dbReference type="STRING" id="1804984.AYM40_00975"/>
<keyword evidence="2" id="KW-0378">Hydrolase</keyword>
<proteinExistence type="predicted"/>
<dbReference type="RefSeq" id="WP_063494576.1">
    <property type="nucleotide sequence ID" value="NZ_CP014578.1"/>
</dbReference>
<gene>
    <name evidence="2" type="ORF">AYM40_00975</name>
</gene>
<keyword evidence="3" id="KW-1185">Reference proteome</keyword>
<dbReference type="SUPFAM" id="SSF53474">
    <property type="entry name" value="alpha/beta-Hydrolases"/>
    <property type="match status" value="1"/>
</dbReference>
<dbReference type="PANTHER" id="PTHR43194:SF2">
    <property type="entry name" value="PEROXISOMAL MEMBRANE PROTEIN LPX1"/>
    <property type="match status" value="1"/>
</dbReference>
<evidence type="ECO:0000313" key="2">
    <source>
        <dbReference type="EMBL" id="ANB71087.1"/>
    </source>
</evidence>
<dbReference type="Gene3D" id="3.40.50.1820">
    <property type="entry name" value="alpha/beta hydrolase"/>
    <property type="match status" value="1"/>
</dbReference>
<dbReference type="InterPro" id="IPR050228">
    <property type="entry name" value="Carboxylesterase_BioH"/>
</dbReference>
<dbReference type="GO" id="GO:0016787">
    <property type="term" value="F:hydrolase activity"/>
    <property type="evidence" value="ECO:0007669"/>
    <property type="project" value="UniProtKB-KW"/>
</dbReference>
<organism evidence="2 3">
    <name type="scientific">Paraburkholderia phytofirmans OLGA172</name>
    <dbReference type="NCBI Taxonomy" id="1417228"/>
    <lineage>
        <taxon>Bacteria</taxon>
        <taxon>Pseudomonadati</taxon>
        <taxon>Pseudomonadota</taxon>
        <taxon>Betaproteobacteria</taxon>
        <taxon>Burkholderiales</taxon>
        <taxon>Burkholderiaceae</taxon>
        <taxon>Paraburkholderia</taxon>
    </lineage>
</organism>
<feature type="domain" description="AB hydrolase-1" evidence="1">
    <location>
        <begin position="7"/>
        <end position="240"/>
    </location>
</feature>
<reference evidence="2 3" key="1">
    <citation type="journal article" date="2016" name="Gene">
        <title>PacBio SMRT assembly of a complex multi-replicon genome reveals chlorocatechol degradative operon in a region of genome plasticity.</title>
        <authorList>
            <person name="Ricker N."/>
            <person name="Shen S.Y."/>
            <person name="Goordial J."/>
            <person name="Jin S."/>
            <person name="Fulthorpe R.R."/>
        </authorList>
    </citation>
    <scope>NUCLEOTIDE SEQUENCE [LARGE SCALE GENOMIC DNA]</scope>
    <source>
        <strain evidence="2 3">OLGA172</strain>
    </source>
</reference>
<sequence>MNKAMPLVMIHGLFGSQSFYAPSRRIVAVDVHTPDLIGYGALKDSAVEPITLAGQAAHVIRYVHEHVGAPSILLGHSVGGAVAMLAAASAPDLVCGVINVEGNFTLDDAFWCRKIAGLDAAAWQAEHMRLVADPEGWLKNGGIAVTPQRLEWARTALANQPRETIQAMARAVVAETGAPDFLSHIRMVVERGTPLFMLAGERSASGWDAPDWARAAARSYVVQPDVGHMMMLEEPDGFCRIVGGMVAQIAA</sequence>
<dbReference type="EMBL" id="CP014578">
    <property type="protein sequence ID" value="ANB71087.1"/>
    <property type="molecule type" value="Genomic_DNA"/>
</dbReference>
<dbReference type="Proteomes" id="UP000076852">
    <property type="component" value="Chromosome 1"/>
</dbReference>
<dbReference type="OrthoDB" id="5380819at2"/>